<dbReference type="PROSITE" id="PS50879">
    <property type="entry name" value="RNASE_H_1"/>
    <property type="match status" value="1"/>
</dbReference>
<dbReference type="GO" id="GO:0004523">
    <property type="term" value="F:RNA-DNA hybrid ribonuclease activity"/>
    <property type="evidence" value="ECO:0007669"/>
    <property type="project" value="InterPro"/>
</dbReference>
<gene>
    <name evidence="2" type="ORF">GIB67_013030</name>
</gene>
<name>A0A7J7MCF4_9MAGN</name>
<dbReference type="InterPro" id="IPR044730">
    <property type="entry name" value="RNase_H-like_dom_plant"/>
</dbReference>
<dbReference type="Pfam" id="PF13456">
    <property type="entry name" value="RVT_3"/>
    <property type="match status" value="1"/>
</dbReference>
<proteinExistence type="predicted"/>
<feature type="domain" description="RNase H type-1" evidence="1">
    <location>
        <begin position="156"/>
        <end position="225"/>
    </location>
</feature>
<organism evidence="2 3">
    <name type="scientific">Kingdonia uniflora</name>
    <dbReference type="NCBI Taxonomy" id="39325"/>
    <lineage>
        <taxon>Eukaryota</taxon>
        <taxon>Viridiplantae</taxon>
        <taxon>Streptophyta</taxon>
        <taxon>Embryophyta</taxon>
        <taxon>Tracheophyta</taxon>
        <taxon>Spermatophyta</taxon>
        <taxon>Magnoliopsida</taxon>
        <taxon>Ranunculales</taxon>
        <taxon>Circaeasteraceae</taxon>
        <taxon>Kingdonia</taxon>
    </lineage>
</organism>
<dbReference type="CDD" id="cd06222">
    <property type="entry name" value="RNase_H_like"/>
    <property type="match status" value="1"/>
</dbReference>
<sequence length="225" mass="25126">MQEKFTNKAGDFIRYHKKFTIWPGIKLATSINQPYMGWLVGNGANINFWRDTWPTEIPLREYIETPQSLWKRYIARLSAFINSDGWDIPTDIRTFLLALGINGMAIPCNPQEADKRIWKPDSYGKFTVRNAYETIRKKENTTRSAVVQNSFWELLMPNEAKLCCDGSSIGNPGTAGIGVVFRDSKGAVLGALSKAIGISTSFLAKILAILTGIQKAVEEVGIIYG</sequence>
<dbReference type="InterPro" id="IPR012337">
    <property type="entry name" value="RNaseH-like_sf"/>
</dbReference>
<dbReference type="Proteomes" id="UP000541444">
    <property type="component" value="Unassembled WGS sequence"/>
</dbReference>
<dbReference type="EMBL" id="JACGCM010001620">
    <property type="protein sequence ID" value="KAF6152583.1"/>
    <property type="molecule type" value="Genomic_DNA"/>
</dbReference>
<protein>
    <recommendedName>
        <fullName evidence="1">RNase H type-1 domain-containing protein</fullName>
    </recommendedName>
</protein>
<dbReference type="GO" id="GO:0003676">
    <property type="term" value="F:nucleic acid binding"/>
    <property type="evidence" value="ECO:0007669"/>
    <property type="project" value="InterPro"/>
</dbReference>
<comment type="caution">
    <text evidence="2">The sequence shown here is derived from an EMBL/GenBank/DDBJ whole genome shotgun (WGS) entry which is preliminary data.</text>
</comment>
<dbReference type="SUPFAM" id="SSF53098">
    <property type="entry name" value="Ribonuclease H-like"/>
    <property type="match status" value="1"/>
</dbReference>
<evidence type="ECO:0000313" key="3">
    <source>
        <dbReference type="Proteomes" id="UP000541444"/>
    </source>
</evidence>
<keyword evidence="3" id="KW-1185">Reference proteome</keyword>
<dbReference type="Gene3D" id="3.30.420.10">
    <property type="entry name" value="Ribonuclease H-like superfamily/Ribonuclease H"/>
    <property type="match status" value="1"/>
</dbReference>
<reference evidence="2 3" key="1">
    <citation type="journal article" date="2020" name="IScience">
        <title>Genome Sequencing of the Endangered Kingdonia uniflora (Circaeasteraceae, Ranunculales) Reveals Potential Mechanisms of Evolutionary Specialization.</title>
        <authorList>
            <person name="Sun Y."/>
            <person name="Deng T."/>
            <person name="Zhang A."/>
            <person name="Moore M.J."/>
            <person name="Landis J.B."/>
            <person name="Lin N."/>
            <person name="Zhang H."/>
            <person name="Zhang X."/>
            <person name="Huang J."/>
            <person name="Zhang X."/>
            <person name="Sun H."/>
            <person name="Wang H."/>
        </authorList>
    </citation>
    <scope>NUCLEOTIDE SEQUENCE [LARGE SCALE GENOMIC DNA]</scope>
    <source>
        <strain evidence="2">TB1705</strain>
        <tissue evidence="2">Leaf</tissue>
    </source>
</reference>
<accession>A0A7J7MCF4</accession>
<dbReference type="InterPro" id="IPR036397">
    <property type="entry name" value="RNaseH_sf"/>
</dbReference>
<dbReference type="InterPro" id="IPR002156">
    <property type="entry name" value="RNaseH_domain"/>
</dbReference>
<evidence type="ECO:0000259" key="1">
    <source>
        <dbReference type="PROSITE" id="PS50879"/>
    </source>
</evidence>
<dbReference type="AlphaFoldDB" id="A0A7J7MCF4"/>
<evidence type="ECO:0000313" key="2">
    <source>
        <dbReference type="EMBL" id="KAF6152583.1"/>
    </source>
</evidence>